<dbReference type="SUPFAM" id="SSF50104">
    <property type="entry name" value="Translation proteins SH3-like domain"/>
    <property type="match status" value="1"/>
</dbReference>
<reference evidence="9" key="1">
    <citation type="journal article" date="2019" name="Mol. Phylogenet. Evol.">
        <title>Morphological evolution and classification of the red algal order Ceramiales inferred using plastid phylogenomics.</title>
        <authorList>
            <person name="Diaz-Tapia P."/>
            <person name="Pasella M.M."/>
            <person name="Verbruggen H."/>
            <person name="Maggs C.A."/>
        </authorList>
    </citation>
    <scope>NUCLEOTIDE SEQUENCE</scope>
    <source>
        <strain evidence="9">PD2927</strain>
    </source>
</reference>
<dbReference type="InterPro" id="IPR005824">
    <property type="entry name" value="KOW"/>
</dbReference>
<dbReference type="GO" id="GO:0005840">
    <property type="term" value="C:ribosome"/>
    <property type="evidence" value="ECO:0007669"/>
    <property type="project" value="UniProtKB-KW"/>
</dbReference>
<feature type="domain" description="Large ribosomal subunit protein uL24 C-terminal" evidence="8">
    <location>
        <begin position="30"/>
        <end position="62"/>
    </location>
</feature>
<keyword evidence="9" id="KW-0934">Plastid</keyword>
<geneLocation type="plastid" evidence="9"/>
<dbReference type="Gene3D" id="2.30.30.30">
    <property type="match status" value="1"/>
</dbReference>
<dbReference type="EMBL" id="MK814616">
    <property type="protein sequence ID" value="QCI05069.1"/>
    <property type="molecule type" value="Genomic_DNA"/>
</dbReference>
<dbReference type="InterPro" id="IPR003256">
    <property type="entry name" value="Ribosomal_uL24"/>
</dbReference>
<evidence type="ECO:0000256" key="1">
    <source>
        <dbReference type="ARBA" id="ARBA00004072"/>
    </source>
</evidence>
<comment type="function">
    <text evidence="1">One of two assembly initiator proteins, it binds directly to the 5'-end of the 23S rRNA, where it nucleates assembly of the 50S subunit.</text>
</comment>
<evidence type="ECO:0000259" key="8">
    <source>
        <dbReference type="Pfam" id="PF17136"/>
    </source>
</evidence>
<dbReference type="Pfam" id="PF17136">
    <property type="entry name" value="ribosomal_L24"/>
    <property type="match status" value="1"/>
</dbReference>
<sequence length="65" mass="7593">MKIISGKYKNQIGKILEIIYRKNQVIVENINMKTKHVKPKREEEKGEILSIEAPIHKSNITIHNI</sequence>
<evidence type="ECO:0000256" key="5">
    <source>
        <dbReference type="ARBA" id="ARBA00035282"/>
    </source>
</evidence>
<organism evidence="9">
    <name type="scientific">Callithamnion tetricum</name>
    <dbReference type="NCBI Taxonomy" id="193179"/>
    <lineage>
        <taxon>Eukaryota</taxon>
        <taxon>Rhodophyta</taxon>
        <taxon>Florideophyceae</taxon>
        <taxon>Rhodymeniophycidae</taxon>
        <taxon>Ceramiales</taxon>
        <taxon>Callithamniaceae</taxon>
        <taxon>Callithamnion</taxon>
    </lineage>
</organism>
<dbReference type="GO" id="GO:1990904">
    <property type="term" value="C:ribonucleoprotein complex"/>
    <property type="evidence" value="ECO:0007669"/>
    <property type="project" value="UniProtKB-KW"/>
</dbReference>
<gene>
    <name evidence="9" type="primary">rpl24</name>
</gene>
<dbReference type="GO" id="GO:0006412">
    <property type="term" value="P:translation"/>
    <property type="evidence" value="ECO:0007669"/>
    <property type="project" value="InterPro"/>
</dbReference>
<reference evidence="9" key="2">
    <citation type="submission" date="2019-04" db="EMBL/GenBank/DDBJ databases">
        <authorList>
            <person name="Pasella M."/>
        </authorList>
    </citation>
    <scope>NUCLEOTIDE SEQUENCE</scope>
    <source>
        <strain evidence="9">PD2927</strain>
    </source>
</reference>
<accession>A0A4D6WN04</accession>
<keyword evidence="4" id="KW-0687">Ribonucleoprotein</keyword>
<proteinExistence type="inferred from homology"/>
<dbReference type="AlphaFoldDB" id="A0A4D6WN04"/>
<dbReference type="GO" id="GO:0003735">
    <property type="term" value="F:structural constituent of ribosome"/>
    <property type="evidence" value="ECO:0007669"/>
    <property type="project" value="InterPro"/>
</dbReference>
<keyword evidence="3 9" id="KW-0689">Ribosomal protein</keyword>
<dbReference type="NCBIfam" id="TIGR01079">
    <property type="entry name" value="rplX_bact"/>
    <property type="match status" value="1"/>
</dbReference>
<dbReference type="GO" id="GO:0003723">
    <property type="term" value="F:RNA binding"/>
    <property type="evidence" value="ECO:0007669"/>
    <property type="project" value="InterPro"/>
</dbReference>
<dbReference type="InterPro" id="IPR057264">
    <property type="entry name" value="Ribosomal_uL24_C"/>
</dbReference>
<name>A0A4D6WN04_9FLOR</name>
<feature type="domain" description="KOW" evidence="7">
    <location>
        <begin position="2"/>
        <end position="28"/>
    </location>
</feature>
<dbReference type="Pfam" id="PF00467">
    <property type="entry name" value="KOW"/>
    <property type="match status" value="1"/>
</dbReference>
<dbReference type="InterPro" id="IPR041988">
    <property type="entry name" value="Ribosomal_uL24_KOW"/>
</dbReference>
<dbReference type="PANTHER" id="PTHR12903">
    <property type="entry name" value="MITOCHONDRIAL RIBOSOMAL PROTEIN L24"/>
    <property type="match status" value="1"/>
</dbReference>
<comment type="similarity">
    <text evidence="2">Belongs to the universal ribosomal protein uL24 family.</text>
</comment>
<protein>
    <recommendedName>
        <fullName evidence="5">Large ribosomal subunit protein uL24c</fullName>
    </recommendedName>
    <alternativeName>
        <fullName evidence="6">50S ribosomal protein L24, chloroplastic</fullName>
    </alternativeName>
</protein>
<evidence type="ECO:0000256" key="2">
    <source>
        <dbReference type="ARBA" id="ARBA00010618"/>
    </source>
</evidence>
<dbReference type="CDD" id="cd06089">
    <property type="entry name" value="KOW_RPL26"/>
    <property type="match status" value="1"/>
</dbReference>
<dbReference type="InterPro" id="IPR008991">
    <property type="entry name" value="Translation_prot_SH3-like_sf"/>
</dbReference>
<evidence type="ECO:0000256" key="4">
    <source>
        <dbReference type="ARBA" id="ARBA00023274"/>
    </source>
</evidence>
<evidence type="ECO:0000256" key="6">
    <source>
        <dbReference type="ARBA" id="ARBA00035361"/>
    </source>
</evidence>
<dbReference type="InterPro" id="IPR014722">
    <property type="entry name" value="Rib_uL2_dom2"/>
</dbReference>
<evidence type="ECO:0000313" key="9">
    <source>
        <dbReference type="EMBL" id="QCI05069.1"/>
    </source>
</evidence>
<evidence type="ECO:0000259" key="7">
    <source>
        <dbReference type="Pfam" id="PF00467"/>
    </source>
</evidence>
<evidence type="ECO:0000256" key="3">
    <source>
        <dbReference type="ARBA" id="ARBA00022980"/>
    </source>
</evidence>